<feature type="domain" description="DUF7088" evidence="2">
    <location>
        <begin position="143"/>
        <end position="226"/>
    </location>
</feature>
<accession>A0A382VMA0</accession>
<dbReference type="InterPro" id="IPR005532">
    <property type="entry name" value="SUMF_dom"/>
</dbReference>
<name>A0A382VMA0_9ZZZZ</name>
<feature type="non-terminal residue" evidence="3">
    <location>
        <position position="1"/>
    </location>
</feature>
<dbReference type="InterPro" id="IPR016187">
    <property type="entry name" value="CTDL_fold"/>
</dbReference>
<dbReference type="Pfam" id="PF03781">
    <property type="entry name" value="FGE-sulfatase"/>
    <property type="match status" value="1"/>
</dbReference>
<evidence type="ECO:0000313" key="3">
    <source>
        <dbReference type="EMBL" id="SVD47028.1"/>
    </source>
</evidence>
<dbReference type="InterPro" id="IPR042095">
    <property type="entry name" value="SUMF_sf"/>
</dbReference>
<feature type="domain" description="Sulfatase-modifying factor enzyme-like" evidence="1">
    <location>
        <begin position="12"/>
        <end position="115"/>
    </location>
</feature>
<dbReference type="Gene3D" id="3.90.1580.10">
    <property type="entry name" value="paralog of FGE (formylglycine-generating enzyme)"/>
    <property type="match status" value="1"/>
</dbReference>
<dbReference type="InterPro" id="IPR055396">
    <property type="entry name" value="DUF7088"/>
</dbReference>
<sequence length="284" mass="31910">SEQIKGQLPKGKVYRLPTVIEWNFVSHPHFDETAGTPPDKETSLLINKHAWIKNNSKEVVHPVGSKPPNRFGIHDMLGNVHEFCLSSSGELKRNDQSIFFFEGNAVFQGGSFNSTPRDCLSYYGILPKQGAITSALKQRNPQISQGTINLLAQIQGDIEIDFYCSRNREGVPVNLKNQADRVLSLLQQFDDNYKSANGEIILTVIDPKPDTDEEETAEKSDFGIKGRLGNTLFYTGIKIIYQGEEENINFLHESESFLEREIITTLYGLTNDDKQVIGLINSMD</sequence>
<evidence type="ECO:0000259" key="2">
    <source>
        <dbReference type="Pfam" id="PF23357"/>
    </source>
</evidence>
<gene>
    <name evidence="3" type="ORF">METZ01_LOCUS399882</name>
</gene>
<dbReference type="SUPFAM" id="SSF56436">
    <property type="entry name" value="C-type lectin-like"/>
    <property type="match status" value="1"/>
</dbReference>
<reference evidence="3" key="1">
    <citation type="submission" date="2018-05" db="EMBL/GenBank/DDBJ databases">
        <authorList>
            <person name="Lanie J.A."/>
            <person name="Ng W.-L."/>
            <person name="Kazmierczak K.M."/>
            <person name="Andrzejewski T.M."/>
            <person name="Davidsen T.M."/>
            <person name="Wayne K.J."/>
            <person name="Tettelin H."/>
            <person name="Glass J.I."/>
            <person name="Rusch D."/>
            <person name="Podicherti R."/>
            <person name="Tsui H.-C.T."/>
            <person name="Winkler M.E."/>
        </authorList>
    </citation>
    <scope>NUCLEOTIDE SEQUENCE</scope>
</reference>
<proteinExistence type="predicted"/>
<evidence type="ECO:0000259" key="1">
    <source>
        <dbReference type="Pfam" id="PF03781"/>
    </source>
</evidence>
<organism evidence="3">
    <name type="scientific">marine metagenome</name>
    <dbReference type="NCBI Taxonomy" id="408172"/>
    <lineage>
        <taxon>unclassified sequences</taxon>
        <taxon>metagenomes</taxon>
        <taxon>ecological metagenomes</taxon>
    </lineage>
</organism>
<evidence type="ECO:0008006" key="4">
    <source>
        <dbReference type="Google" id="ProtNLM"/>
    </source>
</evidence>
<dbReference type="AlphaFoldDB" id="A0A382VMA0"/>
<feature type="non-terminal residue" evidence="3">
    <location>
        <position position="284"/>
    </location>
</feature>
<dbReference type="EMBL" id="UINC01152705">
    <property type="protein sequence ID" value="SVD47028.1"/>
    <property type="molecule type" value="Genomic_DNA"/>
</dbReference>
<protein>
    <recommendedName>
        <fullName evidence="4">Sulfatase-modifying factor enzyme domain-containing protein</fullName>
    </recommendedName>
</protein>
<dbReference type="Pfam" id="PF23357">
    <property type="entry name" value="DUF7088"/>
    <property type="match status" value="1"/>
</dbReference>